<protein>
    <submittedName>
        <fullName evidence="2">Uncharacterized protein</fullName>
    </submittedName>
</protein>
<name>A0A7V8GLL0_9GAMM</name>
<reference evidence="2 3" key="1">
    <citation type="submission" date="2017-10" db="EMBL/GenBank/DDBJ databases">
        <title>Whole genome sequencing of Pseudoxanthomonas broegbernensis DSM 12573(T).</title>
        <authorList>
            <person name="Kumar S."/>
            <person name="Bansal K."/>
            <person name="Kaur A."/>
            <person name="Patil P."/>
            <person name="Sharma S."/>
            <person name="Patil P.B."/>
        </authorList>
    </citation>
    <scope>NUCLEOTIDE SEQUENCE [LARGE SCALE GENOMIC DNA]</scope>
    <source>
        <strain evidence="2 3">DSM 12573</strain>
    </source>
</reference>
<sequence length="108" mass="12329">MFLVGRGERIVPVGPPEPQHCPRCGEVTDFQPRLRYQYGSFDMLFGFTYGKRYELACPQCGHGWRLDTRTMERSLGRVPIPFRLRFGLLVLAGLMALLAAAWAFRHNG</sequence>
<gene>
    <name evidence="2" type="ORF">B1992_10470</name>
</gene>
<dbReference type="Proteomes" id="UP000462066">
    <property type="component" value="Unassembled WGS sequence"/>
</dbReference>
<evidence type="ECO:0000313" key="3">
    <source>
        <dbReference type="Proteomes" id="UP000462066"/>
    </source>
</evidence>
<evidence type="ECO:0000313" key="2">
    <source>
        <dbReference type="EMBL" id="KAF1685931.1"/>
    </source>
</evidence>
<keyword evidence="3" id="KW-1185">Reference proteome</keyword>
<accession>A0A7V8GLL0</accession>
<keyword evidence="1" id="KW-1133">Transmembrane helix</keyword>
<comment type="caution">
    <text evidence="2">The sequence shown here is derived from an EMBL/GenBank/DDBJ whole genome shotgun (WGS) entry which is preliminary data.</text>
</comment>
<keyword evidence="1" id="KW-0812">Transmembrane</keyword>
<dbReference type="EMBL" id="MWIP01000010">
    <property type="protein sequence ID" value="KAF1685931.1"/>
    <property type="molecule type" value="Genomic_DNA"/>
</dbReference>
<proteinExistence type="predicted"/>
<keyword evidence="1" id="KW-0472">Membrane</keyword>
<dbReference type="AlphaFoldDB" id="A0A7V8GLL0"/>
<feature type="transmembrane region" description="Helical" evidence="1">
    <location>
        <begin position="86"/>
        <end position="104"/>
    </location>
</feature>
<evidence type="ECO:0000256" key="1">
    <source>
        <dbReference type="SAM" id="Phobius"/>
    </source>
</evidence>
<organism evidence="2 3">
    <name type="scientific">Pseudoxanthomonas broegbernensis</name>
    <dbReference type="NCBI Taxonomy" id="83619"/>
    <lineage>
        <taxon>Bacteria</taxon>
        <taxon>Pseudomonadati</taxon>
        <taxon>Pseudomonadota</taxon>
        <taxon>Gammaproteobacteria</taxon>
        <taxon>Lysobacterales</taxon>
        <taxon>Lysobacteraceae</taxon>
        <taxon>Pseudoxanthomonas</taxon>
    </lineage>
</organism>